<feature type="transmembrane region" description="Helical" evidence="1">
    <location>
        <begin position="44"/>
        <end position="66"/>
    </location>
</feature>
<keyword evidence="1" id="KW-0812">Transmembrane</keyword>
<accession>M0BJH1</accession>
<reference evidence="2 3" key="1">
    <citation type="journal article" date="2014" name="PLoS Genet.">
        <title>Phylogenetically driven sequencing of extremely halophilic archaea reveals strategies for static and dynamic osmo-response.</title>
        <authorList>
            <person name="Becker E.A."/>
            <person name="Seitzer P.M."/>
            <person name="Tritt A."/>
            <person name="Larsen D."/>
            <person name="Krusor M."/>
            <person name="Yao A.I."/>
            <person name="Wu D."/>
            <person name="Madern D."/>
            <person name="Eisen J.A."/>
            <person name="Darling A.E."/>
            <person name="Facciotti M.T."/>
        </authorList>
    </citation>
    <scope>NUCLEOTIDE SEQUENCE [LARGE SCALE GENOMIC DNA]</scope>
    <source>
        <strain evidence="2 3">JCM 14624</strain>
    </source>
</reference>
<evidence type="ECO:0000313" key="3">
    <source>
        <dbReference type="Proteomes" id="UP000011560"/>
    </source>
</evidence>
<dbReference type="Pfam" id="PF24365">
    <property type="entry name" value="DUF7521"/>
    <property type="match status" value="1"/>
</dbReference>
<dbReference type="AlphaFoldDB" id="M0BJH1"/>
<keyword evidence="1" id="KW-0472">Membrane</keyword>
<sequence>MRPRVPAAAIPTDLAPLPTPQSTGLTRELLTPPAAAPIQPRSDYLLVLSASLIALGLALFIVFHAFRGYRRNDSVRMLYLATGLCLITVVPTALSLAVDTVGQLVALDPRVYTVYQPLANRASEVLGLCALLYSLLVTPAESG</sequence>
<dbReference type="InterPro" id="IPR055943">
    <property type="entry name" value="DUF7521"/>
</dbReference>
<comment type="caution">
    <text evidence="2">The sequence shown here is derived from an EMBL/GenBank/DDBJ whole genome shotgun (WGS) entry which is preliminary data.</text>
</comment>
<organism evidence="2 3">
    <name type="scientific">Halovivax asiaticus JCM 14624</name>
    <dbReference type="NCBI Taxonomy" id="1227490"/>
    <lineage>
        <taxon>Archaea</taxon>
        <taxon>Methanobacteriati</taxon>
        <taxon>Methanobacteriota</taxon>
        <taxon>Stenosarchaea group</taxon>
        <taxon>Halobacteria</taxon>
        <taxon>Halobacteriales</taxon>
        <taxon>Natrialbaceae</taxon>
        <taxon>Halovivax</taxon>
    </lineage>
</organism>
<gene>
    <name evidence="2" type="ORF">C479_09428</name>
</gene>
<keyword evidence="1" id="KW-1133">Transmembrane helix</keyword>
<feature type="transmembrane region" description="Helical" evidence="1">
    <location>
        <begin position="78"/>
        <end position="98"/>
    </location>
</feature>
<evidence type="ECO:0000256" key="1">
    <source>
        <dbReference type="SAM" id="Phobius"/>
    </source>
</evidence>
<keyword evidence="3" id="KW-1185">Reference proteome</keyword>
<dbReference type="RefSeq" id="WP_007701383.1">
    <property type="nucleotide sequence ID" value="NZ_AOIQ01000014.1"/>
</dbReference>
<protein>
    <submittedName>
        <fullName evidence="2">Uncharacterized protein</fullName>
    </submittedName>
</protein>
<dbReference type="STRING" id="1227490.C479_09428"/>
<proteinExistence type="predicted"/>
<evidence type="ECO:0000313" key="2">
    <source>
        <dbReference type="EMBL" id="ELZ11021.1"/>
    </source>
</evidence>
<dbReference type="PATRIC" id="fig|1227490.4.peg.1925"/>
<name>M0BJH1_9EURY</name>
<dbReference type="EMBL" id="AOIQ01000014">
    <property type="protein sequence ID" value="ELZ11021.1"/>
    <property type="molecule type" value="Genomic_DNA"/>
</dbReference>
<dbReference type="Proteomes" id="UP000011560">
    <property type="component" value="Unassembled WGS sequence"/>
</dbReference>